<dbReference type="Pfam" id="PF12972">
    <property type="entry name" value="NAGLU_C"/>
    <property type="match status" value="1"/>
</dbReference>
<dbReference type="PANTHER" id="PTHR12872">
    <property type="entry name" value="ALPHA-N-ACETYLGLUCOSAMINIDASE"/>
    <property type="match status" value="1"/>
</dbReference>
<name>A0ABU7XNN6_9FLAO</name>
<evidence type="ECO:0000259" key="2">
    <source>
        <dbReference type="Pfam" id="PF05089"/>
    </source>
</evidence>
<dbReference type="PROSITE" id="PS51257">
    <property type="entry name" value="PROKAR_LIPOPROTEIN"/>
    <property type="match status" value="1"/>
</dbReference>
<reference evidence="5 6" key="1">
    <citation type="submission" date="2022-09" db="EMBL/GenBank/DDBJ databases">
        <title>Genome sequencing of Flavivirga sp. MEBiC05379.</title>
        <authorList>
            <person name="Oh H.-M."/>
            <person name="Kwon K.K."/>
            <person name="Park M.J."/>
            <person name="Yang S.-H."/>
        </authorList>
    </citation>
    <scope>NUCLEOTIDE SEQUENCE [LARGE SCALE GENOMIC DNA]</scope>
    <source>
        <strain evidence="5 6">MEBiC05379</strain>
    </source>
</reference>
<dbReference type="InterPro" id="IPR024732">
    <property type="entry name" value="NAGLU_C"/>
</dbReference>
<keyword evidence="6" id="KW-1185">Reference proteome</keyword>
<dbReference type="Gene3D" id="1.20.120.670">
    <property type="entry name" value="N-acetyl-b-d-glucoasminidase"/>
    <property type="match status" value="1"/>
</dbReference>
<organism evidence="5 6">
    <name type="scientific">Flavivirga spongiicola</name>
    <dbReference type="NCBI Taxonomy" id="421621"/>
    <lineage>
        <taxon>Bacteria</taxon>
        <taxon>Pseudomonadati</taxon>
        <taxon>Bacteroidota</taxon>
        <taxon>Flavobacteriia</taxon>
        <taxon>Flavobacteriales</taxon>
        <taxon>Flavobacteriaceae</taxon>
        <taxon>Flavivirga</taxon>
    </lineage>
</organism>
<sequence length="744" mass="85937">MKFRIVAMLLITTSMSSCNSDKKLSIKDEKVIHNLIEVYNLIERVIPGYSNQFVLESIPQENNKDTFEIASKNGKILLKGNNGVSIASALNWYLKYECNAHFSWTGDQLDLPKKLPIPKESFKKVIQPEYRVHFNYCTISYTAAWWDWERWEREIDFLALNGINMPLSVVGLEGVWYHALLKSGLTDEEARKFLVGPAFFAWQWMTNIQSHGGPLPKTWIDKHIALGKKIMNRQLELGMQPIQQGFSGYVPRIFKEKFPNAAIKQETTWLGFKGTMQLDPLDPLFKTFGKTFLETQKELFGAHGVYAADPFHEGEPPQEGEEYLNKVGKAIKDLLVDFDSEAKWAMQAWSIREGIATAVPKDRLLILDLNGERYKQDNFWGYDFVAGNLHNFGGRINMHGDMRLLASNQFKTALEKTGTAKGSGLFMEAVNQNPVYYDLAFEMPFHNSEVDINAWLKKSIARRYGTSSKSANEAWNILLEGPYKQGTNGVENSSIICARPAIDVKKSGPNYGFKIPYAPQELIKSLQLLLQDAKTLSKSDPYLFDIVDITRQVLTNLGQEIHKEAAQAFKDKNLYEFDKFSKQFLQLLKDTDQLLKTRSEFSFDKWVNDARSWGNTEEEKNLYEYNASMLVTHWGSDEDSHIFDYSWREWSGLIDGYYLPRWQKFYEMLRGHLENGTDYSEEGLPQVYERETLRANEFYDKLADWETRWIESVKTIDAKPIGNEIEAVEKTLKKYNSFFKEYYN</sequence>
<accession>A0ABU7XNN6</accession>
<evidence type="ECO:0000313" key="6">
    <source>
        <dbReference type="Proteomes" id="UP001337305"/>
    </source>
</evidence>
<evidence type="ECO:0000259" key="4">
    <source>
        <dbReference type="Pfam" id="PF12972"/>
    </source>
</evidence>
<dbReference type="InterPro" id="IPR024733">
    <property type="entry name" value="NAGLU_tim-barrel"/>
</dbReference>
<gene>
    <name evidence="5" type="ORF">N1F79_04250</name>
</gene>
<evidence type="ECO:0000256" key="1">
    <source>
        <dbReference type="ARBA" id="ARBA00022801"/>
    </source>
</evidence>
<dbReference type="Pfam" id="PF12971">
    <property type="entry name" value="NAGLU_N"/>
    <property type="match status" value="1"/>
</dbReference>
<dbReference type="InterPro" id="IPR029018">
    <property type="entry name" value="Hex-like_dom2"/>
</dbReference>
<comment type="caution">
    <text evidence="5">The sequence shown here is derived from an EMBL/GenBank/DDBJ whole genome shotgun (WGS) entry which is preliminary data.</text>
</comment>
<feature type="domain" description="Alpha-N-acetylglucosaminidase N-terminal" evidence="3">
    <location>
        <begin position="38"/>
        <end position="116"/>
    </location>
</feature>
<dbReference type="Gene3D" id="3.20.20.80">
    <property type="entry name" value="Glycosidases"/>
    <property type="match status" value="1"/>
</dbReference>
<dbReference type="PANTHER" id="PTHR12872:SF1">
    <property type="entry name" value="ALPHA-N-ACETYLGLUCOSAMINIDASE"/>
    <property type="match status" value="1"/>
</dbReference>
<dbReference type="EMBL" id="JAODOP010000004">
    <property type="protein sequence ID" value="MEF3832328.1"/>
    <property type="molecule type" value="Genomic_DNA"/>
</dbReference>
<dbReference type="InterPro" id="IPR007781">
    <property type="entry name" value="NAGLU"/>
</dbReference>
<evidence type="ECO:0000259" key="3">
    <source>
        <dbReference type="Pfam" id="PF12971"/>
    </source>
</evidence>
<feature type="domain" description="Alpha-N-acetylglucosaminidase tim-barrel" evidence="2">
    <location>
        <begin position="131"/>
        <end position="446"/>
    </location>
</feature>
<dbReference type="RefSeq" id="WP_303304709.1">
    <property type="nucleotide sequence ID" value="NZ_JAODOP010000004.1"/>
</dbReference>
<dbReference type="Gene3D" id="3.30.379.10">
    <property type="entry name" value="Chitobiase/beta-hexosaminidase domain 2-like"/>
    <property type="match status" value="1"/>
</dbReference>
<evidence type="ECO:0000313" key="5">
    <source>
        <dbReference type="EMBL" id="MEF3832328.1"/>
    </source>
</evidence>
<feature type="domain" description="Alpha-N-acetylglucosaminidase C-terminal" evidence="4">
    <location>
        <begin position="455"/>
        <end position="733"/>
    </location>
</feature>
<proteinExistence type="predicted"/>
<dbReference type="Proteomes" id="UP001337305">
    <property type="component" value="Unassembled WGS sequence"/>
</dbReference>
<dbReference type="Pfam" id="PF05089">
    <property type="entry name" value="NAGLU"/>
    <property type="match status" value="1"/>
</dbReference>
<protein>
    <submittedName>
        <fullName evidence="5">Alpha-N-acetylglucosaminidase</fullName>
    </submittedName>
</protein>
<dbReference type="InterPro" id="IPR024240">
    <property type="entry name" value="NAGLU_N"/>
</dbReference>
<keyword evidence="1" id="KW-0378">Hydrolase</keyword>